<reference evidence="1 2" key="1">
    <citation type="submission" date="2018-07" db="EMBL/GenBank/DDBJ databases">
        <title>Lottiidibacillus patelloidae gen. nov., sp. nov., isolated from the intestinal tract of a marine limpet and the reclassification of B. taeanensis BH030017T, B. algicola KMM 3737T and B. hwajinpoensis SW-72T as genus Lottiidibacillus.</title>
        <authorList>
            <person name="Liu R."/>
            <person name="Huang Z."/>
        </authorList>
    </citation>
    <scope>NUCLEOTIDE SEQUENCE [LARGE SCALE GENOMIC DNA]</scope>
    <source>
        <strain evidence="1 2">BH030017</strain>
    </source>
</reference>
<keyword evidence="2" id="KW-1185">Reference proteome</keyword>
<dbReference type="OrthoDB" id="2880030at2"/>
<comment type="caution">
    <text evidence="1">The sequence shown here is derived from an EMBL/GenBank/DDBJ whole genome shotgun (WGS) entry which is preliminary data.</text>
</comment>
<accession>A0A366Y0L7</accession>
<dbReference type="Proteomes" id="UP000253314">
    <property type="component" value="Unassembled WGS sequence"/>
</dbReference>
<proteinExistence type="predicted"/>
<evidence type="ECO:0008006" key="3">
    <source>
        <dbReference type="Google" id="ProtNLM"/>
    </source>
</evidence>
<name>A0A366Y0L7_9BACI</name>
<dbReference type="PROSITE" id="PS51257">
    <property type="entry name" value="PROKAR_LIPOPROTEIN"/>
    <property type="match status" value="1"/>
</dbReference>
<dbReference type="EMBL" id="QOCW01000001">
    <property type="protein sequence ID" value="RBW71388.1"/>
    <property type="molecule type" value="Genomic_DNA"/>
</dbReference>
<protein>
    <recommendedName>
        <fullName evidence="3">DUF3993 domain-containing protein</fullName>
    </recommendedName>
</protein>
<organism evidence="1 2">
    <name type="scientific">Bacillus taeanensis</name>
    <dbReference type="NCBI Taxonomy" id="273032"/>
    <lineage>
        <taxon>Bacteria</taxon>
        <taxon>Bacillati</taxon>
        <taxon>Bacillota</taxon>
        <taxon>Bacilli</taxon>
        <taxon>Bacillales</taxon>
        <taxon>Bacillaceae</taxon>
        <taxon>Bacillus</taxon>
    </lineage>
</organism>
<dbReference type="AlphaFoldDB" id="A0A366Y0L7"/>
<dbReference type="RefSeq" id="WP_113804094.1">
    <property type="nucleotide sequence ID" value="NZ_QOCW01000001.1"/>
</dbReference>
<sequence length="177" mass="21041">MNRPIQISFVAFLFIALSGCNGFEQIDWKQELTTVEQAAEAKANEQKIEQPPVEELAKEFINRLVQEVDHNYKVKDFTSKQALIDYMSEIVSEDAAEKVVSFYYKEKKDGLYIVPTELMPWFVEENEYKLERLDHQTYQLKQMNESNLYGNYEITIMFTYEHQHWKIKSFHIKQHTA</sequence>
<gene>
    <name evidence="1" type="ORF">DS031_01165</name>
</gene>
<evidence type="ECO:0000313" key="1">
    <source>
        <dbReference type="EMBL" id="RBW71388.1"/>
    </source>
</evidence>
<evidence type="ECO:0000313" key="2">
    <source>
        <dbReference type="Proteomes" id="UP000253314"/>
    </source>
</evidence>